<evidence type="ECO:0000259" key="15">
    <source>
        <dbReference type="Pfam" id="PF00725"/>
    </source>
</evidence>
<keyword evidence="8" id="KW-0520">NAD</keyword>
<dbReference type="Gene3D" id="3.90.226.10">
    <property type="entry name" value="2-enoyl-CoA Hydratase, Chain A, domain 1"/>
    <property type="match status" value="1"/>
</dbReference>
<evidence type="ECO:0000313" key="18">
    <source>
        <dbReference type="Proteomes" id="UP000078070"/>
    </source>
</evidence>
<keyword evidence="12" id="KW-0511">Multifunctional enzyme</keyword>
<dbReference type="GO" id="GO:0070403">
    <property type="term" value="F:NAD+ binding"/>
    <property type="evidence" value="ECO:0007669"/>
    <property type="project" value="InterPro"/>
</dbReference>
<keyword evidence="9" id="KW-0443">Lipid metabolism</keyword>
<dbReference type="GO" id="GO:0004300">
    <property type="term" value="F:enoyl-CoA hydratase activity"/>
    <property type="evidence" value="ECO:0007669"/>
    <property type="project" value="UniProtKB-EC"/>
</dbReference>
<evidence type="ECO:0000313" key="17">
    <source>
        <dbReference type="EMBL" id="ANG64303.1"/>
    </source>
</evidence>
<keyword evidence="5" id="KW-0276">Fatty acid metabolism</keyword>
<dbReference type="InterPro" id="IPR001753">
    <property type="entry name" value="Enoyl-CoA_hydra/iso"/>
</dbReference>
<evidence type="ECO:0000256" key="8">
    <source>
        <dbReference type="ARBA" id="ARBA00023027"/>
    </source>
</evidence>
<dbReference type="AlphaFoldDB" id="A0A1A9F3I8"/>
<dbReference type="FunFam" id="3.40.50.720:FF:000009">
    <property type="entry name" value="Fatty oxidation complex, alpha subunit"/>
    <property type="match status" value="1"/>
</dbReference>
<dbReference type="Gene3D" id="1.10.1040.50">
    <property type="match status" value="1"/>
</dbReference>
<dbReference type="Pfam" id="PF02737">
    <property type="entry name" value="3HCDH_N"/>
    <property type="match status" value="1"/>
</dbReference>
<keyword evidence="7" id="KW-0560">Oxidoreductase</keyword>
<comment type="similarity">
    <text evidence="14">Belongs to the enoyl-CoA hydratase/isomerase family.</text>
</comment>
<reference evidence="17 18" key="2">
    <citation type="journal article" date="2018" name="Int. J. Syst. Evol. Microbiol.">
        <title>Marinobacterium aestuarii sp. nov., a benzene-degrading marine bacterium isolated from estuary sediment.</title>
        <authorList>
            <person name="Bae S.S."/>
            <person name="Jung J."/>
            <person name="Chung D."/>
            <person name="Baek K."/>
        </authorList>
    </citation>
    <scope>NUCLEOTIDE SEQUENCE [LARGE SCALE GENOMIC DNA]</scope>
    <source>
        <strain evidence="17 18">ST58-10</strain>
    </source>
</reference>
<evidence type="ECO:0000256" key="10">
    <source>
        <dbReference type="ARBA" id="ARBA00023235"/>
    </source>
</evidence>
<dbReference type="UniPathway" id="UPA00659"/>
<evidence type="ECO:0000256" key="13">
    <source>
        <dbReference type="ARBA" id="ARBA00049556"/>
    </source>
</evidence>
<evidence type="ECO:0000256" key="7">
    <source>
        <dbReference type="ARBA" id="ARBA00023002"/>
    </source>
</evidence>
<comment type="similarity">
    <text evidence="2">In the central section; belongs to the 3-hydroxyacyl-CoA dehydrogenase family.</text>
</comment>
<dbReference type="RefSeq" id="WP_067385796.1">
    <property type="nucleotide sequence ID" value="NZ_CP015839.1"/>
</dbReference>
<dbReference type="GO" id="GO:0016509">
    <property type="term" value="F:long-chain (3S)-3-hydroxyacyl-CoA dehydrogenase (NAD+) activity"/>
    <property type="evidence" value="ECO:0007669"/>
    <property type="project" value="TreeGrafter"/>
</dbReference>
<dbReference type="CDD" id="cd06558">
    <property type="entry name" value="crotonase-like"/>
    <property type="match status" value="1"/>
</dbReference>
<dbReference type="InterPro" id="IPR012799">
    <property type="entry name" value="FadB"/>
</dbReference>
<name>A0A1A9F3I8_9GAMM</name>
<evidence type="ECO:0000256" key="5">
    <source>
        <dbReference type="ARBA" id="ARBA00022832"/>
    </source>
</evidence>
<dbReference type="InterPro" id="IPR006176">
    <property type="entry name" value="3-OHacyl-CoA_DH_NAD-bd"/>
</dbReference>
<evidence type="ECO:0000259" key="16">
    <source>
        <dbReference type="Pfam" id="PF02737"/>
    </source>
</evidence>
<dbReference type="PANTHER" id="PTHR43612">
    <property type="entry name" value="TRIFUNCTIONAL ENZYME SUBUNIT ALPHA"/>
    <property type="match status" value="1"/>
</dbReference>
<dbReference type="Pfam" id="PF00725">
    <property type="entry name" value="3HCDH"/>
    <property type="match status" value="1"/>
</dbReference>
<keyword evidence="10" id="KW-0413">Isomerase</keyword>
<evidence type="ECO:0000256" key="2">
    <source>
        <dbReference type="ARBA" id="ARBA00007005"/>
    </source>
</evidence>
<dbReference type="Proteomes" id="UP000078070">
    <property type="component" value="Chromosome"/>
</dbReference>
<dbReference type="PROSITE" id="PS00067">
    <property type="entry name" value="3HCDH"/>
    <property type="match status" value="1"/>
</dbReference>
<proteinExistence type="inferred from homology"/>
<feature type="domain" description="3-hydroxyacyl-CoA dehydrogenase C-terminal" evidence="15">
    <location>
        <begin position="497"/>
        <end position="592"/>
    </location>
</feature>
<protein>
    <recommendedName>
        <fullName evidence="4">enoyl-CoA hydratase</fullName>
        <ecNumber evidence="4">4.2.1.17</ecNumber>
    </recommendedName>
</protein>
<evidence type="ECO:0000256" key="9">
    <source>
        <dbReference type="ARBA" id="ARBA00023098"/>
    </source>
</evidence>
<dbReference type="InterPro" id="IPR050136">
    <property type="entry name" value="FA_oxidation_alpha_subunit"/>
</dbReference>
<dbReference type="SUPFAM" id="SSF51735">
    <property type="entry name" value="NAD(P)-binding Rossmann-fold domains"/>
    <property type="match status" value="1"/>
</dbReference>
<feature type="domain" description="3-hydroxyacyl-CoA dehydrogenase NAD binding" evidence="16">
    <location>
        <begin position="317"/>
        <end position="495"/>
    </location>
</feature>
<keyword evidence="18" id="KW-1185">Reference proteome</keyword>
<dbReference type="EMBL" id="CP015839">
    <property type="protein sequence ID" value="ANG64303.1"/>
    <property type="molecule type" value="Genomic_DNA"/>
</dbReference>
<dbReference type="OrthoDB" id="5389341at2"/>
<comment type="similarity">
    <text evidence="3">In the N-terminal section; belongs to the enoyl-CoA hydratase/isomerase family.</text>
</comment>
<organism evidence="17 18">
    <name type="scientific">Marinobacterium aestuarii</name>
    <dbReference type="NCBI Taxonomy" id="1821621"/>
    <lineage>
        <taxon>Bacteria</taxon>
        <taxon>Pseudomonadati</taxon>
        <taxon>Pseudomonadota</taxon>
        <taxon>Gammaproteobacteria</taxon>
        <taxon>Oceanospirillales</taxon>
        <taxon>Oceanospirillaceae</taxon>
        <taxon>Marinobacterium</taxon>
    </lineage>
</organism>
<dbReference type="EC" id="4.2.1.17" evidence="4"/>
<evidence type="ECO:0000256" key="3">
    <source>
        <dbReference type="ARBA" id="ARBA00008750"/>
    </source>
</evidence>
<evidence type="ECO:0000256" key="12">
    <source>
        <dbReference type="ARBA" id="ARBA00023268"/>
    </source>
</evidence>
<dbReference type="InterPro" id="IPR018376">
    <property type="entry name" value="Enoyl-CoA_hyd/isom_CS"/>
</dbReference>
<dbReference type="NCBIfam" id="TIGR02437">
    <property type="entry name" value="FadB"/>
    <property type="match status" value="1"/>
</dbReference>
<dbReference type="KEGG" id="mars:A8C75_18705"/>
<dbReference type="InterPro" id="IPR006108">
    <property type="entry name" value="3HC_DH_C"/>
</dbReference>
<dbReference type="InterPro" id="IPR029045">
    <property type="entry name" value="ClpP/crotonase-like_dom_sf"/>
</dbReference>
<evidence type="ECO:0000256" key="11">
    <source>
        <dbReference type="ARBA" id="ARBA00023239"/>
    </source>
</evidence>
<dbReference type="NCBIfam" id="NF008727">
    <property type="entry name" value="PRK11730.1"/>
    <property type="match status" value="1"/>
</dbReference>
<reference evidence="18" key="1">
    <citation type="submission" date="2016-05" db="EMBL/GenBank/DDBJ databases">
        <authorList>
            <person name="Baek K."/>
            <person name="Yang S.-J."/>
        </authorList>
    </citation>
    <scope>NUCLEOTIDE SEQUENCE [LARGE SCALE GENOMIC DNA]</scope>
    <source>
        <strain evidence="18">ST58-10</strain>
    </source>
</reference>
<comment type="pathway">
    <text evidence="1">Lipid metabolism; fatty acid beta-oxidation.</text>
</comment>
<dbReference type="InterPro" id="IPR008927">
    <property type="entry name" value="6-PGluconate_DH-like_C_sf"/>
</dbReference>
<dbReference type="SUPFAM" id="SSF48179">
    <property type="entry name" value="6-phosphogluconate dehydrogenase C-terminal domain-like"/>
    <property type="match status" value="2"/>
</dbReference>
<keyword evidence="6" id="KW-0442">Lipid degradation</keyword>
<evidence type="ECO:0000256" key="6">
    <source>
        <dbReference type="ARBA" id="ARBA00022963"/>
    </source>
</evidence>
<dbReference type="Gene3D" id="3.40.50.720">
    <property type="entry name" value="NAD(P)-binding Rossmann-like Domain"/>
    <property type="match status" value="1"/>
</dbReference>
<dbReference type="InterPro" id="IPR006180">
    <property type="entry name" value="3-OHacyl-CoA_DH_CS"/>
</dbReference>
<evidence type="ECO:0000256" key="14">
    <source>
        <dbReference type="RuleBase" id="RU003707"/>
    </source>
</evidence>
<sequence length="715" mass="76595">MQYAGQAVSVRDAGDGLYEVVFDLAGDSVNKFNQATLAELRDAVAAVQGTAGVQGLLFSSAKDVFIVGADITEFTQMFERSEEEIAAGLLEMNQVFNSIEDLPFPTVSAINGVALGGGFELCLATDYRVASTAAKVGLPEVKLGIYPGWGGTVRLSRLLGVDNANEWVCGGAEHKAEAALKAGAVDAVVAPAQLREAGLDLLRNCVAGKFDYLARRVEKQSAIKLNQVEQMMAFESAKGVIGAQAGPHYPAPMAALKTMQKHANLKRDAAQAVEAKGFAKLVKTDVCRALIGLFLKDQQVKKVARKHAAGAAPVQQAAVLGAGIMGGGVAYQSASRGVPILMKDINEKALQLGLDEATQLLGGQLKRGRLDAAGVAKTLTMIRPTLSYGDIANVDLVVEAVVENVKVKQAVLAETEQYLKDGAILASNTSTISITELARALKKPENFCGMHFFNPVHKMPLVEVIRGEKTSDAAVARTVAYAQTLGKTPIVVNDCPGFLVNRVLFPYFGGFSLLLRDGGDFRRIDRVMEGFGWPMGPAYLLDVVGIDTAHHADAVMAAGFPDRMTHEGENAIDRMYSLERFGQKNAKGFYAYAPDRRGKLKKAPDETVAAALKGVVGAARDFSDEEIIERMMIPLCIETVRCLEDNIVASAADADMGLIYGIGFPPFRGGALYYLDQLGLANFCAMAAKYADLGPLYQPTERMQQMAERGETYYG</sequence>
<dbReference type="GO" id="GO:0006635">
    <property type="term" value="P:fatty acid beta-oxidation"/>
    <property type="evidence" value="ECO:0007669"/>
    <property type="project" value="UniProtKB-UniPathway"/>
</dbReference>
<dbReference type="STRING" id="1821621.A8C75_18705"/>
<evidence type="ECO:0000256" key="4">
    <source>
        <dbReference type="ARBA" id="ARBA00012076"/>
    </source>
</evidence>
<gene>
    <name evidence="17" type="ORF">A8C75_18705</name>
</gene>
<dbReference type="PROSITE" id="PS00166">
    <property type="entry name" value="ENOYL_COA_HYDRATASE"/>
    <property type="match status" value="1"/>
</dbReference>
<dbReference type="SUPFAM" id="SSF52096">
    <property type="entry name" value="ClpP/crotonase"/>
    <property type="match status" value="1"/>
</dbReference>
<keyword evidence="11" id="KW-0456">Lyase</keyword>
<evidence type="ECO:0000256" key="1">
    <source>
        <dbReference type="ARBA" id="ARBA00005005"/>
    </source>
</evidence>
<dbReference type="GO" id="GO:0036125">
    <property type="term" value="C:fatty acid beta-oxidation multienzyme complex"/>
    <property type="evidence" value="ECO:0007669"/>
    <property type="project" value="InterPro"/>
</dbReference>
<comment type="catalytic activity">
    <reaction evidence="13">
        <text>a (3S)-3-hydroxyacyl-CoA + NAD(+) = a 3-oxoacyl-CoA + NADH + H(+)</text>
        <dbReference type="Rhea" id="RHEA:22432"/>
        <dbReference type="ChEBI" id="CHEBI:15378"/>
        <dbReference type="ChEBI" id="CHEBI:57318"/>
        <dbReference type="ChEBI" id="CHEBI:57540"/>
        <dbReference type="ChEBI" id="CHEBI:57945"/>
        <dbReference type="ChEBI" id="CHEBI:90726"/>
        <dbReference type="EC" id="1.1.1.35"/>
    </reaction>
</comment>
<dbReference type="Pfam" id="PF00378">
    <property type="entry name" value="ECH_1"/>
    <property type="match status" value="1"/>
</dbReference>
<dbReference type="InterPro" id="IPR036291">
    <property type="entry name" value="NAD(P)-bd_dom_sf"/>
</dbReference>
<dbReference type="GO" id="GO:0008692">
    <property type="term" value="F:3-hydroxybutyryl-CoA epimerase activity"/>
    <property type="evidence" value="ECO:0007669"/>
    <property type="project" value="InterPro"/>
</dbReference>
<dbReference type="GO" id="GO:0004165">
    <property type="term" value="F:delta(3)-delta(2)-enoyl-CoA isomerase activity"/>
    <property type="evidence" value="ECO:0007669"/>
    <property type="project" value="InterPro"/>
</dbReference>
<accession>A0A1A9F3I8</accession>
<dbReference type="PANTHER" id="PTHR43612:SF3">
    <property type="entry name" value="TRIFUNCTIONAL ENZYME SUBUNIT ALPHA, MITOCHONDRIAL"/>
    <property type="match status" value="1"/>
</dbReference>